<dbReference type="OrthoDB" id="10044919at2759"/>
<reference evidence="3" key="1">
    <citation type="submission" date="2017-01" db="EMBL/GenBank/DDBJ databases">
        <title>Comparative genomics of anhydrobiosis in the tardigrade Hypsibius dujardini.</title>
        <authorList>
            <person name="Yoshida Y."/>
            <person name="Koutsovoulos G."/>
            <person name="Laetsch D."/>
            <person name="Stevens L."/>
            <person name="Kumar S."/>
            <person name="Horikawa D."/>
            <person name="Ishino K."/>
            <person name="Komine S."/>
            <person name="Tomita M."/>
            <person name="Blaxter M."/>
            <person name="Arakawa K."/>
        </authorList>
    </citation>
    <scope>NUCLEOTIDE SEQUENCE [LARGE SCALE GENOMIC DNA]</scope>
    <source>
        <strain evidence="3">Z151</strain>
    </source>
</reference>
<dbReference type="EMBL" id="MTYJ01000137">
    <property type="protein sequence ID" value="OQV12738.1"/>
    <property type="molecule type" value="Genomic_DNA"/>
</dbReference>
<keyword evidence="3" id="KW-1185">Reference proteome</keyword>
<accession>A0A1W0WC33</accession>
<evidence type="ECO:0000256" key="1">
    <source>
        <dbReference type="SAM" id="MobiDB-lite"/>
    </source>
</evidence>
<dbReference type="Proteomes" id="UP000192578">
    <property type="component" value="Unassembled WGS sequence"/>
</dbReference>
<gene>
    <name evidence="2" type="ORF">BV898_12969</name>
</gene>
<name>A0A1W0WC33_HYPEX</name>
<organism evidence="2 3">
    <name type="scientific">Hypsibius exemplaris</name>
    <name type="common">Freshwater tardigrade</name>
    <dbReference type="NCBI Taxonomy" id="2072580"/>
    <lineage>
        <taxon>Eukaryota</taxon>
        <taxon>Metazoa</taxon>
        <taxon>Ecdysozoa</taxon>
        <taxon>Tardigrada</taxon>
        <taxon>Eutardigrada</taxon>
        <taxon>Parachela</taxon>
        <taxon>Hypsibioidea</taxon>
        <taxon>Hypsibiidae</taxon>
        <taxon>Hypsibius</taxon>
    </lineage>
</organism>
<protein>
    <submittedName>
        <fullName evidence="2">Uncharacterized protein</fullName>
    </submittedName>
</protein>
<proteinExistence type="predicted"/>
<feature type="region of interest" description="Disordered" evidence="1">
    <location>
        <begin position="212"/>
        <end position="232"/>
    </location>
</feature>
<dbReference type="AlphaFoldDB" id="A0A1W0WC33"/>
<comment type="caution">
    <text evidence="2">The sequence shown here is derived from an EMBL/GenBank/DDBJ whole genome shotgun (WGS) entry which is preliminary data.</text>
</comment>
<evidence type="ECO:0000313" key="3">
    <source>
        <dbReference type="Proteomes" id="UP000192578"/>
    </source>
</evidence>
<evidence type="ECO:0000313" key="2">
    <source>
        <dbReference type="EMBL" id="OQV12738.1"/>
    </source>
</evidence>
<sequence>MRDMAAYRAPSYQNVTFLVLNNRTQSKSFNDTANETSIETVSYAISLFEGYAISAWMLLTTLRFWDLARFFGYFGSSGKPALLTSVCLNFSLELWRERRVLLSNYRLCNIIASFCAPYNMLSSMWTMCAKSLNSARSYRVKYSINSQLNPELFNFSFLEMYHNTMHMILQGDKVRNAIFFVVTEVLIPTDGRPVGYTAIYLKVRAVKLHAQSKRHKAARANPTRGHDEGRPMAARKRLLQSQKERPKTARLSPGKMSAFAKEPCSSAFFVFVACW</sequence>